<dbReference type="OrthoDB" id="2423701at2759"/>
<dbReference type="Pfam" id="PF17830">
    <property type="entry name" value="STI1-HOP_DP"/>
    <property type="match status" value="1"/>
</dbReference>
<protein>
    <submittedName>
        <fullName evidence="3">STI1-like protein</fullName>
    </submittedName>
</protein>
<organism evidence="3 4">
    <name type="scientific">Symbiodinium microadriaticum</name>
    <name type="common">Dinoflagellate</name>
    <name type="synonym">Zooxanthella microadriatica</name>
    <dbReference type="NCBI Taxonomy" id="2951"/>
    <lineage>
        <taxon>Eukaryota</taxon>
        <taxon>Sar</taxon>
        <taxon>Alveolata</taxon>
        <taxon>Dinophyceae</taxon>
        <taxon>Suessiales</taxon>
        <taxon>Symbiodiniaceae</taxon>
        <taxon>Symbiodinium</taxon>
    </lineage>
</organism>
<feature type="domain" description="STI1" evidence="2">
    <location>
        <begin position="28"/>
        <end position="68"/>
    </location>
</feature>
<evidence type="ECO:0000313" key="3">
    <source>
        <dbReference type="EMBL" id="OLP87963.1"/>
    </source>
</evidence>
<comment type="caution">
    <text evidence="3">The sequence shown here is derived from an EMBL/GenBank/DDBJ whole genome shotgun (WGS) entry which is preliminary data.</text>
</comment>
<dbReference type="SMART" id="SM00727">
    <property type="entry name" value="STI1"/>
    <property type="match status" value="1"/>
</dbReference>
<accession>A0A1Q9CYG0</accession>
<evidence type="ECO:0000259" key="2">
    <source>
        <dbReference type="SMART" id="SM00727"/>
    </source>
</evidence>
<evidence type="ECO:0000313" key="4">
    <source>
        <dbReference type="Proteomes" id="UP000186817"/>
    </source>
</evidence>
<dbReference type="Proteomes" id="UP000186817">
    <property type="component" value="Unassembled WGS sequence"/>
</dbReference>
<keyword evidence="1" id="KW-0677">Repeat</keyword>
<gene>
    <name evidence="3" type="ORF">AK812_SmicGene30754</name>
</gene>
<sequence length="302" mass="32995">MPVVFNGQVDALPMVEVDEEQVRHAMADPEIQQILHDPQINMFLKEMQNNPQEAQKQMMSDPKLQEAVSKLIAAGIIHAASGQLGEDKERVGERGQPRCTSNFARASHRSMAPPRASLTTLISFVVHVMLSTVFARQTPEIEFEGDDIQAAWGEPTRAAEAMLRFKEIEAVLAKALTDGVANIMITDEGGGVIASARPKQVESSGVAVISSAVGEFKLAAEYISPDMAPTFEDALFTCDNAMVACTTFLMPPPTENRTAPVLLVVWSESQHNPALLFSRLEILKQELECIKPILAHSCGKPY</sequence>
<dbReference type="InterPro" id="IPR006636">
    <property type="entry name" value="STI1_HS-bd"/>
</dbReference>
<dbReference type="EMBL" id="LSRX01000833">
    <property type="protein sequence ID" value="OLP87963.1"/>
    <property type="molecule type" value="Genomic_DNA"/>
</dbReference>
<keyword evidence="4" id="KW-1185">Reference proteome</keyword>
<dbReference type="InterPro" id="IPR041243">
    <property type="entry name" value="STI1/HOP_DP"/>
</dbReference>
<proteinExistence type="predicted"/>
<name>A0A1Q9CYG0_SYMMI</name>
<dbReference type="Gene3D" id="1.10.260.100">
    <property type="match status" value="1"/>
</dbReference>
<reference evidence="3 4" key="1">
    <citation type="submission" date="2016-02" db="EMBL/GenBank/DDBJ databases">
        <title>Genome analysis of coral dinoflagellate symbionts highlights evolutionary adaptations to a symbiotic lifestyle.</title>
        <authorList>
            <person name="Aranda M."/>
            <person name="Li Y."/>
            <person name="Liew Y.J."/>
            <person name="Baumgarten S."/>
            <person name="Simakov O."/>
            <person name="Wilson M."/>
            <person name="Piel J."/>
            <person name="Ashoor H."/>
            <person name="Bougouffa S."/>
            <person name="Bajic V.B."/>
            <person name="Ryu T."/>
            <person name="Ravasi T."/>
            <person name="Bayer T."/>
            <person name="Micklem G."/>
            <person name="Kim H."/>
            <person name="Bhak J."/>
            <person name="Lajeunesse T.C."/>
            <person name="Voolstra C.R."/>
        </authorList>
    </citation>
    <scope>NUCLEOTIDE SEQUENCE [LARGE SCALE GENOMIC DNA]</scope>
    <source>
        <strain evidence="3 4">CCMP2467</strain>
    </source>
</reference>
<evidence type="ECO:0000256" key="1">
    <source>
        <dbReference type="ARBA" id="ARBA00022737"/>
    </source>
</evidence>
<dbReference type="AlphaFoldDB" id="A0A1Q9CYG0"/>
<dbReference type="Gene3D" id="3.30.450.30">
    <property type="entry name" value="Dynein light chain 2a, cytoplasmic"/>
    <property type="match status" value="1"/>
</dbReference>